<dbReference type="RefSeq" id="WP_046822757.1">
    <property type="nucleotide sequence ID" value="NZ_JBCLWQ010000002.1"/>
</dbReference>
<dbReference type="Pfam" id="PF08765">
    <property type="entry name" value="Mor"/>
    <property type="match status" value="1"/>
</dbReference>
<keyword evidence="2" id="KW-0418">Kinase</keyword>
<keyword evidence="2" id="KW-0808">Transferase</keyword>
<gene>
    <name evidence="2" type="ORF">VN21_07845</name>
</gene>
<feature type="domain" description="Mor transcription activator" evidence="1">
    <location>
        <begin position="12"/>
        <end position="87"/>
    </location>
</feature>
<dbReference type="AlphaFoldDB" id="A0A0M3DJP9"/>
<dbReference type="Gene3D" id="1.10.10.60">
    <property type="entry name" value="Homeodomain-like"/>
    <property type="match status" value="1"/>
</dbReference>
<dbReference type="NCBIfam" id="NF040785">
    <property type="entry name" value="CD3324_fam"/>
    <property type="match status" value="1"/>
</dbReference>
<dbReference type="InterPro" id="IPR049739">
    <property type="entry name" value="YraL-like"/>
</dbReference>
<accession>A0A0M3DJP9</accession>
<dbReference type="SUPFAM" id="SSF46689">
    <property type="entry name" value="Homeodomain-like"/>
    <property type="match status" value="1"/>
</dbReference>
<dbReference type="InterPro" id="IPR009057">
    <property type="entry name" value="Homeodomain-like_sf"/>
</dbReference>
<keyword evidence="3" id="KW-1185">Reference proteome</keyword>
<protein>
    <submittedName>
        <fullName evidence="2">Histidine kinase</fullName>
    </submittedName>
</protein>
<dbReference type="OrthoDB" id="9800398at2"/>
<dbReference type="PATRIC" id="fig|1629550.3.peg.1007"/>
<sequence length="91" mass="10883">MKYEKAQNILPEDVIELIQEYIDGGYLYIPRKPSNKKSWGENSGSKNDLKKRNIEIFNKYKEGISIKELTKQYYLTENSIRRIIRQEKQII</sequence>
<comment type="caution">
    <text evidence="2">The sequence shown here is derived from an EMBL/GenBank/DDBJ whole genome shotgun (WGS) entry which is preliminary data.</text>
</comment>
<evidence type="ECO:0000313" key="3">
    <source>
        <dbReference type="Proteomes" id="UP000034407"/>
    </source>
</evidence>
<evidence type="ECO:0000259" key="1">
    <source>
        <dbReference type="Pfam" id="PF08765"/>
    </source>
</evidence>
<dbReference type="GO" id="GO:0016301">
    <property type="term" value="F:kinase activity"/>
    <property type="evidence" value="ECO:0007669"/>
    <property type="project" value="UniProtKB-KW"/>
</dbReference>
<dbReference type="Proteomes" id="UP000034407">
    <property type="component" value="Unassembled WGS sequence"/>
</dbReference>
<organism evidence="2 3">
    <name type="scientific">Paraclostridium benzoelyticum</name>
    <dbReference type="NCBI Taxonomy" id="1629550"/>
    <lineage>
        <taxon>Bacteria</taxon>
        <taxon>Bacillati</taxon>
        <taxon>Bacillota</taxon>
        <taxon>Clostridia</taxon>
        <taxon>Peptostreptococcales</taxon>
        <taxon>Peptostreptococcaceae</taxon>
        <taxon>Paraclostridium</taxon>
    </lineage>
</organism>
<reference evidence="2 3" key="1">
    <citation type="submission" date="2015-04" db="EMBL/GenBank/DDBJ databases">
        <title>Microcin producing Clostridium sp. JC272T.</title>
        <authorList>
            <person name="Jyothsna T."/>
            <person name="Sasikala C."/>
            <person name="Ramana C."/>
        </authorList>
    </citation>
    <scope>NUCLEOTIDE SEQUENCE [LARGE SCALE GENOMIC DNA]</scope>
    <source>
        <strain evidence="2 3">JC272</strain>
    </source>
</reference>
<dbReference type="InterPro" id="IPR052411">
    <property type="entry name" value="c-mor_Regulatory_Protein"/>
</dbReference>
<dbReference type="EMBL" id="LBBT01000170">
    <property type="protein sequence ID" value="KKY01597.1"/>
    <property type="molecule type" value="Genomic_DNA"/>
</dbReference>
<name>A0A0M3DJP9_9FIRM</name>
<dbReference type="InterPro" id="IPR014875">
    <property type="entry name" value="Mor_transcription_activator"/>
</dbReference>
<dbReference type="PANTHER" id="PTHR37812">
    <property type="entry name" value="MU-LIKE PROPHAGE FLUMU PROTEIN C"/>
    <property type="match status" value="1"/>
</dbReference>
<dbReference type="PANTHER" id="PTHR37812:SF1">
    <property type="entry name" value="MU-LIKE PROPHAGE FLUMU PROTEIN C"/>
    <property type="match status" value="1"/>
</dbReference>
<evidence type="ECO:0000313" key="2">
    <source>
        <dbReference type="EMBL" id="KKY01597.1"/>
    </source>
</evidence>
<proteinExistence type="predicted"/>